<proteinExistence type="predicted"/>
<accession>A0A3E0IBZ1</accession>
<organism evidence="2 3">
    <name type="scientific">Tenacibaculum gallaicum</name>
    <dbReference type="NCBI Taxonomy" id="561505"/>
    <lineage>
        <taxon>Bacteria</taxon>
        <taxon>Pseudomonadati</taxon>
        <taxon>Bacteroidota</taxon>
        <taxon>Flavobacteriia</taxon>
        <taxon>Flavobacteriales</taxon>
        <taxon>Flavobacteriaceae</taxon>
        <taxon>Tenacibaculum</taxon>
    </lineage>
</organism>
<evidence type="ECO:0000259" key="1">
    <source>
        <dbReference type="SMART" id="SM00860"/>
    </source>
</evidence>
<reference evidence="2 3" key="1">
    <citation type="submission" date="2018-08" db="EMBL/GenBank/DDBJ databases">
        <title>Genomic Encyclopedia of Type Strains, Phase IV (KMG-IV): sequencing the most valuable type-strain genomes for metagenomic binning, comparative biology and taxonomic classification.</title>
        <authorList>
            <person name="Goeker M."/>
        </authorList>
    </citation>
    <scope>NUCLEOTIDE SEQUENCE [LARGE SCALE GENOMIC DNA]</scope>
    <source>
        <strain evidence="2 3">DSM 18841</strain>
    </source>
</reference>
<dbReference type="Proteomes" id="UP000256884">
    <property type="component" value="Unassembled WGS sequence"/>
</dbReference>
<evidence type="ECO:0000313" key="2">
    <source>
        <dbReference type="EMBL" id="REH56255.1"/>
    </source>
</evidence>
<protein>
    <submittedName>
        <fullName evidence="2">SUKH superfamily protein</fullName>
    </submittedName>
</protein>
<feature type="domain" description="Knr4/Smi1-like" evidence="1">
    <location>
        <begin position="11"/>
        <end position="131"/>
    </location>
</feature>
<dbReference type="AlphaFoldDB" id="A0A3E0IBZ1"/>
<dbReference type="InterPro" id="IPR018958">
    <property type="entry name" value="Knr4/Smi1-like_dom"/>
</dbReference>
<comment type="caution">
    <text evidence="2">The sequence shown here is derived from an EMBL/GenBank/DDBJ whole genome shotgun (WGS) entry which is preliminary data.</text>
</comment>
<name>A0A3E0IBZ1_9FLAO</name>
<dbReference type="SUPFAM" id="SSF160631">
    <property type="entry name" value="SMI1/KNR4-like"/>
    <property type="match status" value="1"/>
</dbReference>
<keyword evidence="3" id="KW-1185">Reference proteome</keyword>
<dbReference type="Pfam" id="PF09346">
    <property type="entry name" value="SMI1_KNR4"/>
    <property type="match status" value="1"/>
</dbReference>
<dbReference type="InterPro" id="IPR037883">
    <property type="entry name" value="Knr4/Smi1-like_sf"/>
</dbReference>
<gene>
    <name evidence="2" type="ORF">C7448_101293</name>
</gene>
<dbReference type="Gene3D" id="3.40.1580.10">
    <property type="entry name" value="SMI1/KNR4-like"/>
    <property type="match status" value="1"/>
</dbReference>
<sequence length="138" mass="15829">MISFILTEKNIISEDLVAFEEKFKFTLPETYKTHMLKFNGGAPDKDYFQGVNVAHFNPIKNGDDTLEENIKDLKDFLPIGYLPFAYDPGGNQICMDLNEGENYGKIYYLPMDMGEIEPELLADSFEEFLNGLSEDNDY</sequence>
<evidence type="ECO:0000313" key="3">
    <source>
        <dbReference type="Proteomes" id="UP000256884"/>
    </source>
</evidence>
<dbReference type="OrthoDB" id="6637351at2"/>
<dbReference type="SMART" id="SM00860">
    <property type="entry name" value="SMI1_KNR4"/>
    <property type="match status" value="1"/>
</dbReference>
<dbReference type="EMBL" id="QUNS01000001">
    <property type="protein sequence ID" value="REH56255.1"/>
    <property type="molecule type" value="Genomic_DNA"/>
</dbReference>
<dbReference type="RefSeq" id="WP_115899581.1">
    <property type="nucleotide sequence ID" value="NZ_QUNS01000001.1"/>
</dbReference>